<dbReference type="STRING" id="1522368.IN07_16870"/>
<dbReference type="Proteomes" id="UP000029713">
    <property type="component" value="Unassembled WGS sequence"/>
</dbReference>
<sequence length="65" mass="7111">MNVFTDYAQTHWVPINGDMVTVQTIDDAGKRETHVLSVPDALAQFKVKYPFVDDAQAAALFAQGG</sequence>
<reference evidence="1 2" key="1">
    <citation type="submission" date="2014-07" db="EMBL/GenBank/DDBJ databases">
        <title>Biosystematic studies on Modestobacter strains isolated from extreme hyper-arid desert soil and from historic building.</title>
        <authorList>
            <person name="Bukarasam K."/>
            <person name="Bull A."/>
            <person name="Girard G."/>
            <person name="van Wezel G."/>
            <person name="Goodfellow M."/>
        </authorList>
    </citation>
    <scope>NUCLEOTIDE SEQUENCE [LARGE SCALE GENOMIC DNA]</scope>
    <source>
        <strain evidence="1 2">KNN45-2b</strain>
    </source>
</reference>
<dbReference type="RefSeq" id="WP_036337408.1">
    <property type="nucleotide sequence ID" value="NZ_JPMX01000077.1"/>
</dbReference>
<protein>
    <submittedName>
        <fullName evidence="1">Uncharacterized protein</fullName>
    </submittedName>
</protein>
<dbReference type="AlphaFoldDB" id="A0A098Y6R9"/>
<evidence type="ECO:0000313" key="1">
    <source>
        <dbReference type="EMBL" id="KGH45381.1"/>
    </source>
</evidence>
<proteinExistence type="predicted"/>
<accession>A0A098Y6R9</accession>
<gene>
    <name evidence="1" type="ORF">IN07_16870</name>
</gene>
<organism evidence="1 2">
    <name type="scientific">Modestobacter caceresii</name>
    <dbReference type="NCBI Taxonomy" id="1522368"/>
    <lineage>
        <taxon>Bacteria</taxon>
        <taxon>Bacillati</taxon>
        <taxon>Actinomycetota</taxon>
        <taxon>Actinomycetes</taxon>
        <taxon>Geodermatophilales</taxon>
        <taxon>Geodermatophilaceae</taxon>
        <taxon>Modestobacter</taxon>
    </lineage>
</organism>
<keyword evidence="2" id="KW-1185">Reference proteome</keyword>
<name>A0A098Y6R9_9ACTN</name>
<dbReference type="EMBL" id="JPMX01000077">
    <property type="protein sequence ID" value="KGH45381.1"/>
    <property type="molecule type" value="Genomic_DNA"/>
</dbReference>
<comment type="caution">
    <text evidence="1">The sequence shown here is derived from an EMBL/GenBank/DDBJ whole genome shotgun (WGS) entry which is preliminary data.</text>
</comment>
<dbReference type="OrthoDB" id="5192507at2"/>
<evidence type="ECO:0000313" key="2">
    <source>
        <dbReference type="Proteomes" id="UP000029713"/>
    </source>
</evidence>